<evidence type="ECO:0000313" key="3">
    <source>
        <dbReference type="EMBL" id="KAG9071762.1"/>
    </source>
</evidence>
<feature type="region of interest" description="Disordered" evidence="1">
    <location>
        <begin position="26"/>
        <end position="59"/>
    </location>
</feature>
<dbReference type="OrthoDB" id="7486196at2759"/>
<dbReference type="InterPro" id="IPR040441">
    <property type="entry name" value="CFA20/CFAP20DC"/>
</dbReference>
<protein>
    <recommendedName>
        <fullName evidence="2">CFA20 domain-containing protein</fullName>
    </recommendedName>
</protein>
<gene>
    <name evidence="3" type="ORF">KI688_005978</name>
</gene>
<dbReference type="PANTHER" id="PTHR12458">
    <property type="entry name" value="ORF PROTEIN"/>
    <property type="match status" value="1"/>
</dbReference>
<proteinExistence type="predicted"/>
<evidence type="ECO:0000313" key="4">
    <source>
        <dbReference type="Proteomes" id="UP000707451"/>
    </source>
</evidence>
<feature type="domain" description="CFA20" evidence="2">
    <location>
        <begin position="57"/>
        <end position="217"/>
    </location>
</feature>
<dbReference type="EMBL" id="JAHRHY010000002">
    <property type="protein sequence ID" value="KAG9071762.1"/>
    <property type="molecule type" value="Genomic_DNA"/>
</dbReference>
<feature type="domain" description="CFA20" evidence="2">
    <location>
        <begin position="1"/>
        <end position="29"/>
    </location>
</feature>
<dbReference type="InterPro" id="IPR007714">
    <property type="entry name" value="CFA20_dom"/>
</dbReference>
<evidence type="ECO:0000259" key="2">
    <source>
        <dbReference type="Pfam" id="PF05018"/>
    </source>
</evidence>
<keyword evidence="4" id="KW-1185">Reference proteome</keyword>
<evidence type="ECO:0000256" key="1">
    <source>
        <dbReference type="SAM" id="MobiDB-lite"/>
    </source>
</evidence>
<dbReference type="Pfam" id="PF05018">
    <property type="entry name" value="CFA20_dom"/>
    <property type="match status" value="2"/>
</dbReference>
<sequence>MFKNTFQSGFLSVFYSLGSDPLQLWAKRVGPPPTSTSKSQSSSNDEDSSTTPPPEQQQEPHVDFVVDDTLNSQVLEILSTHLPTTFITTPSLATRTLGIKLPFLVFLVKNLGKYLSFEVTVLDDRGEKRRFRASNFQVGKTMSNLLVKPYITTMPLRMDPGWNQIQLNLADYVKRAYGTAYVETQRITIHASCRIRRIYFSDRLVPENELPAEFKLYLPVTK</sequence>
<accession>A0A9P7Y2X7</accession>
<reference evidence="3" key="1">
    <citation type="submission" date="2021-06" db="EMBL/GenBank/DDBJ databases">
        <title>Genome Sequence of Mortierella hyaline Strain SCG-10, a Cold-Adapted, Nitrate-Reducing Fungus Isolated from Soil in Minnesota, USA.</title>
        <authorList>
            <person name="Aldossari N."/>
        </authorList>
    </citation>
    <scope>NUCLEOTIDE SEQUENCE</scope>
    <source>
        <strain evidence="3">SCG-10</strain>
    </source>
</reference>
<organism evidence="3 4">
    <name type="scientific">Linnemannia hyalina</name>
    <dbReference type="NCBI Taxonomy" id="64524"/>
    <lineage>
        <taxon>Eukaryota</taxon>
        <taxon>Fungi</taxon>
        <taxon>Fungi incertae sedis</taxon>
        <taxon>Mucoromycota</taxon>
        <taxon>Mortierellomycotina</taxon>
        <taxon>Mortierellomycetes</taxon>
        <taxon>Mortierellales</taxon>
        <taxon>Mortierellaceae</taxon>
        <taxon>Linnemannia</taxon>
    </lineage>
</organism>
<name>A0A9P7Y2X7_9FUNG</name>
<dbReference type="Proteomes" id="UP000707451">
    <property type="component" value="Unassembled WGS sequence"/>
</dbReference>
<dbReference type="AlphaFoldDB" id="A0A9P7Y2X7"/>
<comment type="caution">
    <text evidence="3">The sequence shown here is derived from an EMBL/GenBank/DDBJ whole genome shotgun (WGS) entry which is preliminary data.</text>
</comment>